<reference evidence="7 8" key="1">
    <citation type="journal article" date="2021" name="Genome Biol. Evol.">
        <title>Complete Genome Sequencing of a Novel Gloeobacter Species from a Waterfall Cave in Mexico.</title>
        <authorList>
            <person name="Saw J.H."/>
            <person name="Cardona T."/>
            <person name="Montejano G."/>
        </authorList>
    </citation>
    <scope>NUCLEOTIDE SEQUENCE [LARGE SCALE GENOMIC DNA]</scope>
    <source>
        <strain evidence="7">MG652769</strain>
    </source>
</reference>
<keyword evidence="3" id="KW-0408">Iron</keyword>
<keyword evidence="5" id="KW-1015">Disulfide bond</keyword>
<keyword evidence="2" id="KW-0479">Metal-binding</keyword>
<proteinExistence type="predicted"/>
<dbReference type="Proteomes" id="UP001054846">
    <property type="component" value="Chromosome"/>
</dbReference>
<dbReference type="PANTHER" id="PTHR42923:SF43">
    <property type="entry name" value="AMINE OXIDASE"/>
    <property type="match status" value="1"/>
</dbReference>
<evidence type="ECO:0000256" key="2">
    <source>
        <dbReference type="ARBA" id="ARBA00022723"/>
    </source>
</evidence>
<dbReference type="Pfam" id="PF00355">
    <property type="entry name" value="Rieske"/>
    <property type="match status" value="1"/>
</dbReference>
<keyword evidence="8" id="KW-1185">Reference proteome</keyword>
<accession>A0ABY3PI98</accession>
<dbReference type="CDD" id="cd03467">
    <property type="entry name" value="Rieske"/>
    <property type="match status" value="1"/>
</dbReference>
<dbReference type="InterPro" id="IPR005805">
    <property type="entry name" value="Rieske_Fe-S_prot_C"/>
</dbReference>
<dbReference type="InterPro" id="IPR050464">
    <property type="entry name" value="Zeta_carotene_desat/Oxidored"/>
</dbReference>
<evidence type="ECO:0000313" key="8">
    <source>
        <dbReference type="Proteomes" id="UP001054846"/>
    </source>
</evidence>
<dbReference type="PROSITE" id="PS51318">
    <property type="entry name" value="TAT"/>
    <property type="match status" value="1"/>
</dbReference>
<dbReference type="InterPro" id="IPR017941">
    <property type="entry name" value="Rieske_2Fe-2S"/>
</dbReference>
<dbReference type="Gene3D" id="3.50.50.60">
    <property type="entry name" value="FAD/NAD(P)-binding domain"/>
    <property type="match status" value="1"/>
</dbReference>
<dbReference type="SUPFAM" id="SSF51905">
    <property type="entry name" value="FAD/NAD(P)-binding domain"/>
    <property type="match status" value="1"/>
</dbReference>
<evidence type="ECO:0000256" key="5">
    <source>
        <dbReference type="ARBA" id="ARBA00023157"/>
    </source>
</evidence>
<name>A0ABY3PI98_9CYAN</name>
<dbReference type="EMBL" id="CP063845">
    <property type="protein sequence ID" value="UFP93309.1"/>
    <property type="molecule type" value="Genomic_DNA"/>
</dbReference>
<dbReference type="InterPro" id="IPR006311">
    <property type="entry name" value="TAT_signal"/>
</dbReference>
<sequence length="648" mass="72003">MKRPASTSPPLLQRRCFLGITGAAVAATAGAHLLRHSPTVFDKDELLLPHRVPEKKSVLVIGGGLAGLACAYELAGRGFAVQLVERSAQLGGKVASWPVRVGDDDFVMEHGFHGFFAQYYNLNGLIAELEATSHFRPLDRYSVLYRDGSYAPEVFQQSDAAFPWNVVALAAASPNRWRWGLHFAQAQHWQVLREIAGFHPERSFRRLDHLSMAQWVGRGFPRGLYDLYFLPFARTCLNAPDQTSLAYLLQFFHFYFFGNAEGLAFNASRQDLGRSLVEPLSAAIRRRGGTIFTGTQVDTVRWRADKTAGVVCSRDPHAARQPFWAEPAQVSDGSPARHYRAGDATYVLEADGKWALSLTCPHQGCTVAPVEEPGGTTGFRCPCHGARFDDAGDVLGGPAPRRLERLRVIGKEGERVQLIPAGGTIHGSQFELEADYYVFAADVPGIQQLFAAAKGEVPHVLAEGVRSLAVADPFAVVRYWFDRDFEWLHSDFASLSGYRLTDSIALYHRLQEDYIAWARRTGGSVVELHAYCYKEKDFPSRQELLATFEQELYEILPQLRGARMLHRELVNQKNFAGYPPGSHRTRPETSTAAANLFFAGDWVKMPFACSLMERATSSGFLAANAVLRREGLQRRPLYSVVPQGTLPL</sequence>
<gene>
    <name evidence="7" type="ORF">ISF26_16075</name>
</gene>
<dbReference type="InterPro" id="IPR036922">
    <property type="entry name" value="Rieske_2Fe-2S_sf"/>
</dbReference>
<evidence type="ECO:0000256" key="1">
    <source>
        <dbReference type="ARBA" id="ARBA00022714"/>
    </source>
</evidence>
<evidence type="ECO:0000256" key="3">
    <source>
        <dbReference type="ARBA" id="ARBA00023004"/>
    </source>
</evidence>
<dbReference type="PANTHER" id="PTHR42923">
    <property type="entry name" value="PROTOPORPHYRINOGEN OXIDASE"/>
    <property type="match status" value="1"/>
</dbReference>
<dbReference type="Gene3D" id="2.102.10.10">
    <property type="entry name" value="Rieske [2Fe-2S] iron-sulphur domain"/>
    <property type="match status" value="1"/>
</dbReference>
<dbReference type="PROSITE" id="PS51296">
    <property type="entry name" value="RIESKE"/>
    <property type="match status" value="1"/>
</dbReference>
<keyword evidence="4" id="KW-0411">Iron-sulfur</keyword>
<evidence type="ECO:0000313" key="7">
    <source>
        <dbReference type="EMBL" id="UFP93309.1"/>
    </source>
</evidence>
<dbReference type="RefSeq" id="WP_230840311.1">
    <property type="nucleotide sequence ID" value="NZ_CP063845.1"/>
</dbReference>
<dbReference type="InterPro" id="IPR036188">
    <property type="entry name" value="FAD/NAD-bd_sf"/>
</dbReference>
<evidence type="ECO:0000259" key="6">
    <source>
        <dbReference type="PROSITE" id="PS51296"/>
    </source>
</evidence>
<keyword evidence="1" id="KW-0001">2Fe-2S</keyword>
<organism evidence="7 8">
    <name type="scientific">Gloeobacter morelensis MG652769</name>
    <dbReference type="NCBI Taxonomy" id="2781736"/>
    <lineage>
        <taxon>Bacteria</taxon>
        <taxon>Bacillati</taxon>
        <taxon>Cyanobacteriota</taxon>
        <taxon>Cyanophyceae</taxon>
        <taxon>Gloeobacterales</taxon>
        <taxon>Gloeobacteraceae</taxon>
        <taxon>Gloeobacter</taxon>
        <taxon>Gloeobacter morelensis</taxon>
    </lineage>
</organism>
<dbReference type="InterPro" id="IPR002937">
    <property type="entry name" value="Amino_oxidase"/>
</dbReference>
<feature type="domain" description="Rieske" evidence="6">
    <location>
        <begin position="322"/>
        <end position="417"/>
    </location>
</feature>
<protein>
    <submittedName>
        <fullName evidence="7">FAD-dependent oxidoreductase</fullName>
    </submittedName>
</protein>
<dbReference type="Pfam" id="PF01593">
    <property type="entry name" value="Amino_oxidase"/>
    <property type="match status" value="2"/>
</dbReference>
<dbReference type="SUPFAM" id="SSF50022">
    <property type="entry name" value="ISP domain"/>
    <property type="match status" value="1"/>
</dbReference>
<dbReference type="PRINTS" id="PR00162">
    <property type="entry name" value="RIESKE"/>
</dbReference>
<evidence type="ECO:0000256" key="4">
    <source>
        <dbReference type="ARBA" id="ARBA00023014"/>
    </source>
</evidence>